<sequence>MSLPSESSIENRVEAIFNRHAASIDQVYTPYVADAQNSVQPGSFTTTTSYASTASYASSASSTEFHSHSLLVIPPVSPSLVPPGNSIVDQQVQAVTFDESVPPNATLVHDNSPSEDEAVNAVAFPENEEPGALYVPVGEVPAPEDEPAGDNTIANTALELSFHPDVLEGEELQPTASANEISAQNHDERVPELISTGNIQTMVTRSKEGIFKPKAYHLQVDEVPNNVHEALKNFEWKNSSRGII</sequence>
<dbReference type="Proteomes" id="UP001396334">
    <property type="component" value="Unassembled WGS sequence"/>
</dbReference>
<keyword evidence="2" id="KW-1185">Reference proteome</keyword>
<organism evidence="1 2">
    <name type="scientific">Hibiscus sabdariffa</name>
    <name type="common">roselle</name>
    <dbReference type="NCBI Taxonomy" id="183260"/>
    <lineage>
        <taxon>Eukaryota</taxon>
        <taxon>Viridiplantae</taxon>
        <taxon>Streptophyta</taxon>
        <taxon>Embryophyta</taxon>
        <taxon>Tracheophyta</taxon>
        <taxon>Spermatophyta</taxon>
        <taxon>Magnoliopsida</taxon>
        <taxon>eudicotyledons</taxon>
        <taxon>Gunneridae</taxon>
        <taxon>Pentapetalae</taxon>
        <taxon>rosids</taxon>
        <taxon>malvids</taxon>
        <taxon>Malvales</taxon>
        <taxon>Malvaceae</taxon>
        <taxon>Malvoideae</taxon>
        <taxon>Hibiscus</taxon>
    </lineage>
</organism>
<dbReference type="EMBL" id="JBBPBN010000045">
    <property type="protein sequence ID" value="KAK8996395.1"/>
    <property type="molecule type" value="Genomic_DNA"/>
</dbReference>
<gene>
    <name evidence="1" type="ORF">V6N11_076631</name>
</gene>
<evidence type="ECO:0000313" key="1">
    <source>
        <dbReference type="EMBL" id="KAK8996395.1"/>
    </source>
</evidence>
<comment type="caution">
    <text evidence="1">The sequence shown here is derived from an EMBL/GenBank/DDBJ whole genome shotgun (WGS) entry which is preliminary data.</text>
</comment>
<name>A0ABR2Q6T2_9ROSI</name>
<protein>
    <submittedName>
        <fullName evidence="1">Uncharacterized protein</fullName>
    </submittedName>
</protein>
<evidence type="ECO:0000313" key="2">
    <source>
        <dbReference type="Proteomes" id="UP001396334"/>
    </source>
</evidence>
<proteinExistence type="predicted"/>
<accession>A0ABR2Q6T2</accession>
<reference evidence="1 2" key="1">
    <citation type="journal article" date="2024" name="G3 (Bethesda)">
        <title>Genome assembly of Hibiscus sabdariffa L. provides insights into metabolisms of medicinal natural products.</title>
        <authorList>
            <person name="Kim T."/>
        </authorList>
    </citation>
    <scope>NUCLEOTIDE SEQUENCE [LARGE SCALE GENOMIC DNA]</scope>
    <source>
        <strain evidence="1">TK-2024</strain>
        <tissue evidence="1">Old leaves</tissue>
    </source>
</reference>